<dbReference type="Proteomes" id="UP001360953">
    <property type="component" value="Unassembled WGS sequence"/>
</dbReference>
<name>A0ABR1LTS9_9PEZI</name>
<dbReference type="PANTHER" id="PTHR10963">
    <property type="entry name" value="GLYCOSYL HYDROLASE-RELATED"/>
    <property type="match status" value="1"/>
</dbReference>
<gene>
    <name evidence="4" type="ORF">J3D65DRAFT_676619</name>
</gene>
<proteinExistence type="predicted"/>
<feature type="region of interest" description="Disordered" evidence="1">
    <location>
        <begin position="1"/>
        <end position="55"/>
    </location>
</feature>
<dbReference type="GeneID" id="92036522"/>
<dbReference type="RefSeq" id="XP_066656260.1">
    <property type="nucleotide sequence ID" value="XM_066803616.1"/>
</dbReference>
<organism evidence="4 5">
    <name type="scientific">Phyllosticta citribraziliensis</name>
    <dbReference type="NCBI Taxonomy" id="989973"/>
    <lineage>
        <taxon>Eukaryota</taxon>
        <taxon>Fungi</taxon>
        <taxon>Dikarya</taxon>
        <taxon>Ascomycota</taxon>
        <taxon>Pezizomycotina</taxon>
        <taxon>Dothideomycetes</taxon>
        <taxon>Dothideomycetes incertae sedis</taxon>
        <taxon>Botryosphaeriales</taxon>
        <taxon>Phyllostictaceae</taxon>
        <taxon>Phyllosticta</taxon>
    </lineage>
</organism>
<keyword evidence="5" id="KW-1185">Reference proteome</keyword>
<feature type="domain" description="GH16" evidence="3">
    <location>
        <begin position="160"/>
        <end position="477"/>
    </location>
</feature>
<dbReference type="InterPro" id="IPR013320">
    <property type="entry name" value="ConA-like_dom_sf"/>
</dbReference>
<dbReference type="PROSITE" id="PS51762">
    <property type="entry name" value="GH16_2"/>
    <property type="match status" value="1"/>
</dbReference>
<keyword evidence="2" id="KW-0472">Membrane</keyword>
<reference evidence="4 5" key="1">
    <citation type="submission" date="2024-04" db="EMBL/GenBank/DDBJ databases">
        <title>Phyllosticta paracitricarpa is synonymous to the EU quarantine fungus P. citricarpa based on phylogenomic analyses.</title>
        <authorList>
            <consortium name="Lawrence Berkeley National Laboratory"/>
            <person name="Van ingen-buijs V.A."/>
            <person name="Van westerhoven A.C."/>
            <person name="Haridas S."/>
            <person name="Skiadas P."/>
            <person name="Martin F."/>
            <person name="Groenewald J.Z."/>
            <person name="Crous P.W."/>
            <person name="Seidl M.F."/>
        </authorList>
    </citation>
    <scope>NUCLEOTIDE SEQUENCE [LARGE SCALE GENOMIC DNA]</scope>
    <source>
        <strain evidence="4 5">CPC 17464</strain>
    </source>
</reference>
<evidence type="ECO:0000259" key="3">
    <source>
        <dbReference type="PROSITE" id="PS51762"/>
    </source>
</evidence>
<evidence type="ECO:0000256" key="1">
    <source>
        <dbReference type="SAM" id="MobiDB-lite"/>
    </source>
</evidence>
<dbReference type="Gene3D" id="2.60.120.200">
    <property type="match status" value="1"/>
</dbReference>
<comment type="caution">
    <text evidence="4">The sequence shown here is derived from an EMBL/GenBank/DDBJ whole genome shotgun (WGS) entry which is preliminary data.</text>
</comment>
<dbReference type="InterPro" id="IPR000757">
    <property type="entry name" value="Beta-glucanase-like"/>
</dbReference>
<dbReference type="InterPro" id="IPR050546">
    <property type="entry name" value="Glycosyl_Hydrlase_16"/>
</dbReference>
<feature type="region of interest" description="Disordered" evidence="1">
    <location>
        <begin position="76"/>
        <end position="104"/>
    </location>
</feature>
<dbReference type="SUPFAM" id="SSF49899">
    <property type="entry name" value="Concanavalin A-like lectins/glucanases"/>
    <property type="match status" value="1"/>
</dbReference>
<evidence type="ECO:0000256" key="2">
    <source>
        <dbReference type="SAM" id="Phobius"/>
    </source>
</evidence>
<dbReference type="EMBL" id="JBBPEH010000005">
    <property type="protein sequence ID" value="KAK7538573.1"/>
    <property type="molecule type" value="Genomic_DNA"/>
</dbReference>
<evidence type="ECO:0000313" key="5">
    <source>
        <dbReference type="Proteomes" id="UP001360953"/>
    </source>
</evidence>
<evidence type="ECO:0000313" key="4">
    <source>
        <dbReference type="EMBL" id="KAK7538573.1"/>
    </source>
</evidence>
<dbReference type="Pfam" id="PF00722">
    <property type="entry name" value="Glyco_hydro_16"/>
    <property type="match status" value="1"/>
</dbReference>
<protein>
    <submittedName>
        <fullName evidence="4">Beta-1,3-glucan-binding protein</fullName>
    </submittedName>
</protein>
<keyword evidence="2" id="KW-0812">Transmembrane</keyword>
<sequence>MVHDDAYADSLRTRSRHPSMASGISTLPGHPGFHGHGPVNPFATPPVSTPVTRPVTASGSAAASLFEFNFGGSRSSIQGNGGAQPYFRSRRTPKGSVETPRASGKSSKDKWLWIIPVIGILAGFAISGVLVYFQIAENLSSKQYCSILNEDFSSGHIDPSIWETEVRLGGFGNGEFDETTADESNLFIKDGQLYIKPTLQDAALVEQNSVIDLTKAGSCTSAAFLDCVAATNVTNGTIVPPVRSARLNTRKSASMKYGRVEVRAKIPQGDWLWPAIWMLPTNNAYGAWPASGEIDIMESRGNNYTYQATGGGNQVVQGTLHWGPSSDYDGYSKTTGGKVALHSQYGDKFHTFGLEWTEKYLFTYIDSRLLQVLYMKFDKPLWDQGHFPIADTNGTRLTNPWANGGLNAPFDQEFYLVLNVAVGGTNGWFPDGKSGKPWIDNSPTAKKDFWDARNQWYPTWEKNGQMIVDSVKIWKEC</sequence>
<keyword evidence="2" id="KW-1133">Transmembrane helix</keyword>
<dbReference type="PANTHER" id="PTHR10963:SF62">
    <property type="entry name" value="GLUCAN 1,3-BETA-GLUCOSIDASE"/>
    <property type="match status" value="1"/>
</dbReference>
<accession>A0ABR1LTS9</accession>
<feature type="transmembrane region" description="Helical" evidence="2">
    <location>
        <begin position="111"/>
        <end position="133"/>
    </location>
</feature>
<dbReference type="CDD" id="cd08024">
    <property type="entry name" value="GH16_CCF"/>
    <property type="match status" value="1"/>
</dbReference>